<dbReference type="InterPro" id="IPR006109">
    <property type="entry name" value="G3P_DH_NAD-dep_C"/>
</dbReference>
<evidence type="ECO:0000259" key="10">
    <source>
        <dbReference type="Pfam" id="PF01210"/>
    </source>
</evidence>
<dbReference type="EC" id="1.1.1.8" evidence="9"/>
<dbReference type="FunFam" id="1.10.1040.10:FF:000004">
    <property type="entry name" value="Glycerol-3-phosphate dehydrogenase [NAD(+)]"/>
    <property type="match status" value="1"/>
</dbReference>
<dbReference type="RefSeq" id="XP_001385676.1">
    <property type="nucleotide sequence ID" value="XM_001385639.1"/>
</dbReference>
<dbReference type="KEGG" id="pic:PICST_90446"/>
<dbReference type="GO" id="GO:0051287">
    <property type="term" value="F:NAD binding"/>
    <property type="evidence" value="ECO:0007669"/>
    <property type="project" value="UniProtKB-UniRule"/>
</dbReference>
<dbReference type="InterPro" id="IPR006168">
    <property type="entry name" value="G3P_DH_NAD-dep"/>
</dbReference>
<dbReference type="InterPro" id="IPR013328">
    <property type="entry name" value="6PGD_dom2"/>
</dbReference>
<evidence type="ECO:0000256" key="8">
    <source>
        <dbReference type="RuleBase" id="RU000437"/>
    </source>
</evidence>
<dbReference type="PANTHER" id="PTHR11728:SF8">
    <property type="entry name" value="GLYCEROL-3-PHOSPHATE DEHYDROGENASE [NAD(+)]-RELATED"/>
    <property type="match status" value="1"/>
</dbReference>
<dbReference type="InterPro" id="IPR017751">
    <property type="entry name" value="G3P_DH_NAD-dep_euk"/>
</dbReference>
<comment type="catalytic activity">
    <reaction evidence="4 9">
        <text>sn-glycerol 3-phosphate + NAD(+) = dihydroxyacetone phosphate + NADH + H(+)</text>
        <dbReference type="Rhea" id="RHEA:11092"/>
        <dbReference type="ChEBI" id="CHEBI:15378"/>
        <dbReference type="ChEBI" id="CHEBI:57540"/>
        <dbReference type="ChEBI" id="CHEBI:57597"/>
        <dbReference type="ChEBI" id="CHEBI:57642"/>
        <dbReference type="ChEBI" id="CHEBI:57945"/>
        <dbReference type="EC" id="1.1.1.8"/>
    </reaction>
</comment>
<dbReference type="GO" id="GO:0046168">
    <property type="term" value="P:glycerol-3-phosphate catabolic process"/>
    <property type="evidence" value="ECO:0007669"/>
    <property type="project" value="UniProtKB-UniRule"/>
</dbReference>
<feature type="domain" description="Glycerol-3-phosphate dehydrogenase NAD-dependent N-terminal" evidence="10">
    <location>
        <begin position="16"/>
        <end position="181"/>
    </location>
</feature>
<feature type="binding site" evidence="7">
    <location>
        <position position="108"/>
    </location>
    <ligand>
        <name>NAD(+)</name>
        <dbReference type="ChEBI" id="CHEBI:57540"/>
    </ligand>
</feature>
<gene>
    <name evidence="12" type="primary">GPD1</name>
    <name evidence="12" type="ORF">PICST_90446</name>
</gene>
<protein>
    <recommendedName>
        <fullName evidence="9">Glycerol-3-phosphate dehydrogenase [NAD(+)]</fullName>
        <ecNumber evidence="9">1.1.1.8</ecNumber>
    </recommendedName>
</protein>
<evidence type="ECO:0000313" key="13">
    <source>
        <dbReference type="Proteomes" id="UP000002258"/>
    </source>
</evidence>
<dbReference type="PANTHER" id="PTHR11728">
    <property type="entry name" value="GLYCEROL-3-PHOSPHATE DEHYDROGENASE"/>
    <property type="match status" value="1"/>
</dbReference>
<feature type="binding site" evidence="7">
    <location>
        <begin position="20"/>
        <end position="25"/>
    </location>
    <ligand>
        <name>NAD(+)</name>
        <dbReference type="ChEBI" id="CHEBI:57540"/>
    </ligand>
</feature>
<dbReference type="STRING" id="322104.A3LYI9"/>
<dbReference type="Gene3D" id="3.40.50.720">
    <property type="entry name" value="NAD(P)-binding Rossmann-like Domain"/>
    <property type="match status" value="1"/>
</dbReference>
<dbReference type="GO" id="GO:0005634">
    <property type="term" value="C:nucleus"/>
    <property type="evidence" value="ECO:0007669"/>
    <property type="project" value="TreeGrafter"/>
</dbReference>
<keyword evidence="3 7" id="KW-0520">NAD</keyword>
<feature type="active site" description="Proton acceptor" evidence="5">
    <location>
        <position position="224"/>
    </location>
</feature>
<comment type="similarity">
    <text evidence="1 8">Belongs to the NAD-dependent glycerol-3-phosphate dehydrogenase family.</text>
</comment>
<keyword evidence="2 8" id="KW-0560">Oxidoreductase</keyword>
<evidence type="ECO:0000256" key="6">
    <source>
        <dbReference type="PIRSR" id="PIRSR000114-2"/>
    </source>
</evidence>
<feature type="binding site" evidence="6">
    <location>
        <position position="131"/>
    </location>
    <ligand>
        <name>substrate</name>
    </ligand>
</feature>
<evidence type="ECO:0000256" key="9">
    <source>
        <dbReference type="RuleBase" id="RU361243"/>
    </source>
</evidence>
<evidence type="ECO:0000313" key="12">
    <source>
        <dbReference type="EMBL" id="ABN67647.1"/>
    </source>
</evidence>
<feature type="binding site" evidence="7">
    <location>
        <position position="52"/>
    </location>
    <ligand>
        <name>NAD(+)</name>
        <dbReference type="ChEBI" id="CHEBI:57540"/>
    </ligand>
</feature>
<dbReference type="Pfam" id="PF01210">
    <property type="entry name" value="NAD_Gly3P_dh_N"/>
    <property type="match status" value="1"/>
</dbReference>
<dbReference type="GeneID" id="4840320"/>
<evidence type="ECO:0000256" key="4">
    <source>
        <dbReference type="ARBA" id="ARBA00048683"/>
    </source>
</evidence>
<feature type="binding site" evidence="7">
    <location>
        <position position="295"/>
    </location>
    <ligand>
        <name>NAD(+)</name>
        <dbReference type="ChEBI" id="CHEBI:57540"/>
    </ligand>
</feature>
<evidence type="ECO:0000256" key="1">
    <source>
        <dbReference type="ARBA" id="ARBA00011009"/>
    </source>
</evidence>
<organism evidence="12 13">
    <name type="scientific">Scheffersomyces stipitis (strain ATCC 58785 / CBS 6054 / NBRC 10063 / NRRL Y-11545)</name>
    <name type="common">Yeast</name>
    <name type="synonym">Pichia stipitis</name>
    <dbReference type="NCBI Taxonomy" id="322104"/>
    <lineage>
        <taxon>Eukaryota</taxon>
        <taxon>Fungi</taxon>
        <taxon>Dikarya</taxon>
        <taxon>Ascomycota</taxon>
        <taxon>Saccharomycotina</taxon>
        <taxon>Pichiomycetes</taxon>
        <taxon>Debaryomycetaceae</taxon>
        <taxon>Scheffersomyces</taxon>
    </lineage>
</organism>
<dbReference type="SUPFAM" id="SSF51735">
    <property type="entry name" value="NAD(P)-binding Rossmann-fold domains"/>
    <property type="match status" value="1"/>
</dbReference>
<accession>A3LYI9</accession>
<evidence type="ECO:0000256" key="2">
    <source>
        <dbReference type="ARBA" id="ARBA00023002"/>
    </source>
</evidence>
<dbReference type="PROSITE" id="PS00957">
    <property type="entry name" value="NAD_G3PDH"/>
    <property type="match status" value="1"/>
</dbReference>
<dbReference type="OrthoDB" id="10263760at2759"/>
<dbReference type="InterPro" id="IPR008927">
    <property type="entry name" value="6-PGluconate_DH-like_C_sf"/>
</dbReference>
<feature type="domain" description="Glycerol-3-phosphate dehydrogenase NAD-dependent C-terminal" evidence="11">
    <location>
        <begin position="213"/>
        <end position="364"/>
    </location>
</feature>
<dbReference type="NCBIfam" id="TIGR03376">
    <property type="entry name" value="glycerol3P_DH"/>
    <property type="match status" value="1"/>
</dbReference>
<dbReference type="eggNOG" id="KOG2711">
    <property type="taxonomic scope" value="Eukaryota"/>
</dbReference>
<dbReference type="PRINTS" id="PR00077">
    <property type="entry name" value="GPDHDRGNASE"/>
</dbReference>
<feature type="binding site" evidence="6">
    <location>
        <begin position="295"/>
        <end position="296"/>
    </location>
    <ligand>
        <name>substrate</name>
    </ligand>
</feature>
<evidence type="ECO:0000259" key="11">
    <source>
        <dbReference type="Pfam" id="PF07479"/>
    </source>
</evidence>
<dbReference type="PIRSF" id="PIRSF000114">
    <property type="entry name" value="Glycerol-3-P_dh"/>
    <property type="match status" value="1"/>
</dbReference>
<feature type="binding site" evidence="7">
    <location>
        <position position="324"/>
    </location>
    <ligand>
        <name>NAD(+)</name>
        <dbReference type="ChEBI" id="CHEBI:57540"/>
    </ligand>
</feature>
<sequence length="370" mass="40521">MTATTIPYNIPSRFRIAIIGSGNWGTAVAKIVSENTAEKSDIFEPIVKMWVFEEDVQGRKLTEIINNDHENVRYLPGVQLPENLVAVPDIVDTVKDADLLIFNVPHQFLGRICKQLIGKVSPSVRAISCLKGLEVNSDGCKLLSQVVTDTLGIYCGVLSGANIANEVARQRWSETSIAYTAPKDFRGPGLDIDDFVLKQAFHRPYFHVRVIEDVIGASIAGALKNVVAIAVGLVEGAGWGDNAKAAIMRIGIKETIRFASYYKKFGIRGAAPEPTTFTEESAGVADLITTCSGGRNVKVARYMVENGVDAWEAEKILLNGQSSQGILTAKEVHELLENFDLKEEFPLFEATYAVIYQNHSVDDFPALLEC</sequence>
<dbReference type="InParanoid" id="A3LYI9"/>
<proteinExistence type="inferred from homology"/>
<evidence type="ECO:0000256" key="5">
    <source>
        <dbReference type="PIRSR" id="PIRSR000114-1"/>
    </source>
</evidence>
<dbReference type="InterPro" id="IPR011128">
    <property type="entry name" value="G3P_DH_NAD-dep_N"/>
</dbReference>
<dbReference type="Gene3D" id="1.10.1040.10">
    <property type="entry name" value="N-(1-d-carboxylethyl)-l-norvaline Dehydrogenase, domain 2"/>
    <property type="match status" value="1"/>
</dbReference>
<reference evidence="12 13" key="1">
    <citation type="journal article" date="2007" name="Nat. Biotechnol.">
        <title>Genome sequence of the lignocellulose-bioconverting and xylose-fermenting yeast Pichia stipitis.</title>
        <authorList>
            <person name="Jeffries T.W."/>
            <person name="Grigoriev I.V."/>
            <person name="Grimwood J."/>
            <person name="Laplaza J.M."/>
            <person name="Aerts A."/>
            <person name="Salamov A."/>
            <person name="Schmutz J."/>
            <person name="Lindquist E."/>
            <person name="Dehal P."/>
            <person name="Shapiro H."/>
            <person name="Jin Y.S."/>
            <person name="Passoth V."/>
            <person name="Richardson P.M."/>
        </authorList>
    </citation>
    <scope>NUCLEOTIDE SEQUENCE [LARGE SCALE GENOMIC DNA]</scope>
    <source>
        <strain evidence="13">ATCC 58785 / CBS 6054 / NBRC 10063 / NRRL Y-11545</strain>
    </source>
</reference>
<dbReference type="AlphaFoldDB" id="A3LYI9"/>
<dbReference type="OMA" id="ICYEGRS"/>
<dbReference type="GO" id="GO:0042803">
    <property type="term" value="F:protein homodimerization activity"/>
    <property type="evidence" value="ECO:0007669"/>
    <property type="project" value="InterPro"/>
</dbReference>
<dbReference type="Proteomes" id="UP000002258">
    <property type="component" value="Chromosome 6"/>
</dbReference>
<name>A3LYI9_PICST</name>
<feature type="binding site" evidence="7">
    <location>
        <position position="164"/>
    </location>
    <ligand>
        <name>NAD(+)</name>
        <dbReference type="ChEBI" id="CHEBI:57540"/>
    </ligand>
</feature>
<keyword evidence="13" id="KW-1185">Reference proteome</keyword>
<dbReference type="GO" id="GO:0005975">
    <property type="term" value="P:carbohydrate metabolic process"/>
    <property type="evidence" value="ECO:0007669"/>
    <property type="project" value="InterPro"/>
</dbReference>
<dbReference type="GO" id="GO:0141152">
    <property type="term" value="F:glycerol-3-phosphate dehydrogenase (NAD+) activity"/>
    <property type="evidence" value="ECO:0007669"/>
    <property type="project" value="UniProtKB-UniRule"/>
</dbReference>
<dbReference type="Pfam" id="PF07479">
    <property type="entry name" value="NAD_Gly3P_dh_C"/>
    <property type="match status" value="1"/>
</dbReference>
<evidence type="ECO:0000256" key="3">
    <source>
        <dbReference type="ARBA" id="ARBA00023027"/>
    </source>
</evidence>
<dbReference type="GO" id="GO:0005829">
    <property type="term" value="C:cytosol"/>
    <property type="evidence" value="ECO:0007669"/>
    <property type="project" value="TreeGrafter"/>
</dbReference>
<dbReference type="InterPro" id="IPR036291">
    <property type="entry name" value="NAD(P)-bd_dom_sf"/>
</dbReference>
<evidence type="ECO:0000256" key="7">
    <source>
        <dbReference type="PIRSR" id="PIRSR000114-3"/>
    </source>
</evidence>
<dbReference type="HOGENOM" id="CLU_033449_2_2_1"/>
<dbReference type="EMBL" id="CP000500">
    <property type="protein sequence ID" value="ABN67647.1"/>
    <property type="molecule type" value="Genomic_DNA"/>
</dbReference>
<dbReference type="SUPFAM" id="SSF48179">
    <property type="entry name" value="6-phosphogluconate dehydrogenase C-terminal domain-like"/>
    <property type="match status" value="1"/>
</dbReference>